<accession>A0A183JWE5</accession>
<gene>
    <name evidence="1" type="ORF">SCUD_LOCUS7040</name>
</gene>
<reference evidence="3" key="1">
    <citation type="submission" date="2016-06" db="UniProtKB">
        <authorList>
            <consortium name="WormBaseParasite"/>
        </authorList>
    </citation>
    <scope>IDENTIFICATION</scope>
</reference>
<dbReference type="Proteomes" id="UP000279833">
    <property type="component" value="Unassembled WGS sequence"/>
</dbReference>
<dbReference type="WBParaSite" id="SCUD_0000704001-mRNA-1">
    <property type="protein sequence ID" value="SCUD_0000704001-mRNA-1"/>
    <property type="gene ID" value="SCUD_0000704001"/>
</dbReference>
<evidence type="ECO:0000313" key="1">
    <source>
        <dbReference type="EMBL" id="VDP24651.1"/>
    </source>
</evidence>
<protein>
    <submittedName>
        <fullName evidence="3">ULP_PROTEASE domain-containing protein</fullName>
    </submittedName>
</protein>
<evidence type="ECO:0000313" key="2">
    <source>
        <dbReference type="Proteomes" id="UP000279833"/>
    </source>
</evidence>
<keyword evidence="2" id="KW-1185">Reference proteome</keyword>
<evidence type="ECO:0000313" key="3">
    <source>
        <dbReference type="WBParaSite" id="SCUD_0000704001-mRNA-1"/>
    </source>
</evidence>
<organism evidence="3">
    <name type="scientific">Schistosoma curassoni</name>
    <dbReference type="NCBI Taxonomy" id="6186"/>
    <lineage>
        <taxon>Eukaryota</taxon>
        <taxon>Metazoa</taxon>
        <taxon>Spiralia</taxon>
        <taxon>Lophotrochozoa</taxon>
        <taxon>Platyhelminthes</taxon>
        <taxon>Trematoda</taxon>
        <taxon>Digenea</taxon>
        <taxon>Strigeidida</taxon>
        <taxon>Schistosomatoidea</taxon>
        <taxon>Schistosomatidae</taxon>
        <taxon>Schistosoma</taxon>
    </lineage>
</organism>
<dbReference type="EMBL" id="UZAK01032236">
    <property type="protein sequence ID" value="VDP24651.1"/>
    <property type="molecule type" value="Genomic_DNA"/>
</dbReference>
<sequence>MSQHSIFHLNPTVHLEYGTNLHWITFVDDHDTILAFFEIQHLYLELMMDRMTIMNLVLIYNRICSANLELDYENC</sequence>
<dbReference type="AlphaFoldDB" id="A0A183JWE5"/>
<name>A0A183JWE5_9TREM</name>
<proteinExistence type="predicted"/>
<reference evidence="1 2" key="2">
    <citation type="submission" date="2018-11" db="EMBL/GenBank/DDBJ databases">
        <authorList>
            <consortium name="Pathogen Informatics"/>
        </authorList>
    </citation>
    <scope>NUCLEOTIDE SEQUENCE [LARGE SCALE GENOMIC DNA]</scope>
    <source>
        <strain evidence="1">Dakar</strain>
        <strain evidence="2">Dakar, Senegal</strain>
    </source>
</reference>